<keyword evidence="12" id="KW-1185">Reference proteome</keyword>
<dbReference type="SMART" id="SM00220">
    <property type="entry name" value="S_TKc"/>
    <property type="match status" value="1"/>
</dbReference>
<feature type="region of interest" description="Disordered" evidence="9">
    <location>
        <begin position="114"/>
        <end position="156"/>
    </location>
</feature>
<comment type="catalytic activity">
    <reaction evidence="8">
        <text>L-seryl-[protein] + ATP = O-phospho-L-seryl-[protein] + ADP + H(+)</text>
        <dbReference type="Rhea" id="RHEA:17989"/>
        <dbReference type="Rhea" id="RHEA-COMP:9863"/>
        <dbReference type="Rhea" id="RHEA-COMP:11604"/>
        <dbReference type="ChEBI" id="CHEBI:15378"/>
        <dbReference type="ChEBI" id="CHEBI:29999"/>
        <dbReference type="ChEBI" id="CHEBI:30616"/>
        <dbReference type="ChEBI" id="CHEBI:83421"/>
        <dbReference type="ChEBI" id="CHEBI:456216"/>
        <dbReference type="EC" id="2.7.11.1"/>
    </reaction>
</comment>
<evidence type="ECO:0000256" key="8">
    <source>
        <dbReference type="ARBA" id="ARBA00048679"/>
    </source>
</evidence>
<dbReference type="AlphaFoldDB" id="A0A317VC98"/>
<dbReference type="EC" id="2.7.11.1" evidence="1"/>
<dbReference type="InterPro" id="IPR011009">
    <property type="entry name" value="Kinase-like_dom_sf"/>
</dbReference>
<feature type="domain" description="Protein kinase" evidence="10">
    <location>
        <begin position="95"/>
        <end position="491"/>
    </location>
</feature>
<dbReference type="PANTHER" id="PTHR24343">
    <property type="entry name" value="SERINE/THREONINE KINASE"/>
    <property type="match status" value="1"/>
</dbReference>
<dbReference type="RefSeq" id="XP_025395547.1">
    <property type="nucleotide sequence ID" value="XM_025545539.1"/>
</dbReference>
<comment type="caution">
    <text evidence="11">The sequence shown here is derived from an EMBL/GenBank/DDBJ whole genome shotgun (WGS) entry which is preliminary data.</text>
</comment>
<dbReference type="EMBL" id="MSFL01000033">
    <property type="protein sequence ID" value="PWY69520.1"/>
    <property type="molecule type" value="Genomic_DNA"/>
</dbReference>
<feature type="compositionally biased region" description="Polar residues" evidence="9">
    <location>
        <begin position="121"/>
        <end position="134"/>
    </location>
</feature>
<dbReference type="InterPro" id="IPR000719">
    <property type="entry name" value="Prot_kinase_dom"/>
</dbReference>
<evidence type="ECO:0000256" key="2">
    <source>
        <dbReference type="ARBA" id="ARBA00022527"/>
    </source>
</evidence>
<evidence type="ECO:0000256" key="1">
    <source>
        <dbReference type="ARBA" id="ARBA00012513"/>
    </source>
</evidence>
<evidence type="ECO:0000256" key="3">
    <source>
        <dbReference type="ARBA" id="ARBA00022679"/>
    </source>
</evidence>
<evidence type="ECO:0000259" key="10">
    <source>
        <dbReference type="PROSITE" id="PS50011"/>
    </source>
</evidence>
<evidence type="ECO:0000313" key="11">
    <source>
        <dbReference type="EMBL" id="PWY69520.1"/>
    </source>
</evidence>
<keyword evidence="2" id="KW-0723">Serine/threonine-protein kinase</keyword>
<feature type="compositionally biased region" description="Low complexity" evidence="9">
    <location>
        <begin position="205"/>
        <end position="215"/>
    </location>
</feature>
<sequence>MLLSKQPLCLFHFPSLWARWQQAPGPEPSPSPLPLSSPSLSSLSGPDSDEVDLNESRPLLPGYHCPDSLSSQTYQTNIQIPPAISPSTTTTYGTCTSILHYGTNSCIRLYKSTTTTSSSSHPTKNPASTPQNLKKTPKPPPKYHVLKTQRPTSSTAQKLRNALESLLSTTLTHPSLLHTIDVFSTTSPQSSRHRSPSLRCIRGPSQSSSQNHSQNNCYNYNHIPIPSPSETTLVTEFSPLGDLGLYISSQEQGVLGADEAACILKQVLGALGYLHKCGVGHGGVSVENVFLGVGEIGGAGGKGKVEVKVKVKLGDLGGAVVLDSRDRDTYGEGEWKGNWALARGLSVGIGEFEETERMRMRSRSGSRFGGPGARRFLGPYAAPEEMGRWSAWSGADAGAGAGKEYDPRPADIWAAGIVYLVMRLGRILWRRAAEDEDARYAEYLRGRRATEGYPSVEGLGTTQCRNVVYAMLDPNPARRIRAADVLRSEWLFGVDVPEEV</sequence>
<feature type="region of interest" description="Disordered" evidence="9">
    <location>
        <begin position="184"/>
        <end position="215"/>
    </location>
</feature>
<name>A0A317VC98_9EURO</name>
<feature type="compositionally biased region" description="Low complexity" evidence="9">
    <location>
        <begin position="36"/>
        <end position="46"/>
    </location>
</feature>
<dbReference type="GeneID" id="37067776"/>
<evidence type="ECO:0000313" key="12">
    <source>
        <dbReference type="Proteomes" id="UP000247233"/>
    </source>
</evidence>
<dbReference type="VEuPathDB" id="FungiDB:BO70DRAFT_382532"/>
<accession>A0A317VC98</accession>
<dbReference type="PANTHER" id="PTHR24343:SF558">
    <property type="entry name" value="PROTEIN KINASE DOMAIN-CONTAINING PROTEIN"/>
    <property type="match status" value="1"/>
</dbReference>
<dbReference type="OrthoDB" id="4508997at2759"/>
<evidence type="ECO:0000256" key="6">
    <source>
        <dbReference type="ARBA" id="ARBA00022840"/>
    </source>
</evidence>
<proteinExistence type="predicted"/>
<dbReference type="STRING" id="1448321.A0A317VC98"/>
<dbReference type="GO" id="GO:0005829">
    <property type="term" value="C:cytosol"/>
    <property type="evidence" value="ECO:0007669"/>
    <property type="project" value="TreeGrafter"/>
</dbReference>
<protein>
    <recommendedName>
        <fullName evidence="1">non-specific serine/threonine protein kinase</fullName>
        <ecNumber evidence="1">2.7.11.1</ecNumber>
    </recommendedName>
</protein>
<reference evidence="11 12" key="1">
    <citation type="submission" date="2016-12" db="EMBL/GenBank/DDBJ databases">
        <title>The genomes of Aspergillus section Nigri reveals drivers in fungal speciation.</title>
        <authorList>
            <consortium name="DOE Joint Genome Institute"/>
            <person name="Vesth T.C."/>
            <person name="Nybo J."/>
            <person name="Theobald S."/>
            <person name="Brandl J."/>
            <person name="Frisvad J.C."/>
            <person name="Nielsen K.F."/>
            <person name="Lyhne E.K."/>
            <person name="Kogle M.E."/>
            <person name="Kuo A."/>
            <person name="Riley R."/>
            <person name="Clum A."/>
            <person name="Nolan M."/>
            <person name="Lipzen A."/>
            <person name="Salamov A."/>
            <person name="Henrissat B."/>
            <person name="Wiebenga A."/>
            <person name="De Vries R.P."/>
            <person name="Grigoriev I.V."/>
            <person name="Mortensen U.H."/>
            <person name="Andersen M.R."/>
            <person name="Baker S.E."/>
        </authorList>
    </citation>
    <scope>NUCLEOTIDE SEQUENCE [LARGE SCALE GENOMIC DNA]</scope>
    <source>
        <strain evidence="11 12">CBS 117.55</strain>
    </source>
</reference>
<keyword evidence="5 11" id="KW-0418">Kinase</keyword>
<dbReference type="Gene3D" id="1.10.510.10">
    <property type="entry name" value="Transferase(Phosphotransferase) domain 1"/>
    <property type="match status" value="1"/>
</dbReference>
<keyword evidence="3" id="KW-0808">Transferase</keyword>
<keyword evidence="4" id="KW-0547">Nucleotide-binding</keyword>
<comment type="catalytic activity">
    <reaction evidence="7">
        <text>L-threonyl-[protein] + ATP = O-phospho-L-threonyl-[protein] + ADP + H(+)</text>
        <dbReference type="Rhea" id="RHEA:46608"/>
        <dbReference type="Rhea" id="RHEA-COMP:11060"/>
        <dbReference type="Rhea" id="RHEA-COMP:11605"/>
        <dbReference type="ChEBI" id="CHEBI:15378"/>
        <dbReference type="ChEBI" id="CHEBI:30013"/>
        <dbReference type="ChEBI" id="CHEBI:30616"/>
        <dbReference type="ChEBI" id="CHEBI:61977"/>
        <dbReference type="ChEBI" id="CHEBI:456216"/>
        <dbReference type="EC" id="2.7.11.1"/>
    </reaction>
</comment>
<dbReference type="SUPFAM" id="SSF56112">
    <property type="entry name" value="Protein kinase-like (PK-like)"/>
    <property type="match status" value="1"/>
</dbReference>
<evidence type="ECO:0000256" key="5">
    <source>
        <dbReference type="ARBA" id="ARBA00022777"/>
    </source>
</evidence>
<dbReference type="GO" id="GO:0005524">
    <property type="term" value="F:ATP binding"/>
    <property type="evidence" value="ECO:0007669"/>
    <property type="project" value="UniProtKB-KW"/>
</dbReference>
<feature type="compositionally biased region" description="Pro residues" evidence="9">
    <location>
        <begin position="25"/>
        <end position="35"/>
    </location>
</feature>
<feature type="region of interest" description="Disordered" evidence="9">
    <location>
        <begin position="23"/>
        <end position="66"/>
    </location>
</feature>
<dbReference type="PROSITE" id="PS50011">
    <property type="entry name" value="PROTEIN_KINASE_DOM"/>
    <property type="match status" value="1"/>
</dbReference>
<evidence type="ECO:0000256" key="4">
    <source>
        <dbReference type="ARBA" id="ARBA00022741"/>
    </source>
</evidence>
<dbReference type="GO" id="GO:0004674">
    <property type="term" value="F:protein serine/threonine kinase activity"/>
    <property type="evidence" value="ECO:0007669"/>
    <property type="project" value="UniProtKB-KW"/>
</dbReference>
<keyword evidence="6" id="KW-0067">ATP-binding</keyword>
<dbReference type="GO" id="GO:0030003">
    <property type="term" value="P:intracellular monoatomic cation homeostasis"/>
    <property type="evidence" value="ECO:0007669"/>
    <property type="project" value="TreeGrafter"/>
</dbReference>
<evidence type="ECO:0000256" key="7">
    <source>
        <dbReference type="ARBA" id="ARBA00047899"/>
    </source>
</evidence>
<dbReference type="Proteomes" id="UP000247233">
    <property type="component" value="Unassembled WGS sequence"/>
</dbReference>
<evidence type="ECO:0000256" key="9">
    <source>
        <dbReference type="SAM" id="MobiDB-lite"/>
    </source>
</evidence>
<gene>
    <name evidence="11" type="ORF">BO70DRAFT_382532</name>
</gene>
<organism evidence="11 12">
    <name type="scientific">Aspergillus heteromorphus CBS 117.55</name>
    <dbReference type="NCBI Taxonomy" id="1448321"/>
    <lineage>
        <taxon>Eukaryota</taxon>
        <taxon>Fungi</taxon>
        <taxon>Dikarya</taxon>
        <taxon>Ascomycota</taxon>
        <taxon>Pezizomycotina</taxon>
        <taxon>Eurotiomycetes</taxon>
        <taxon>Eurotiomycetidae</taxon>
        <taxon>Eurotiales</taxon>
        <taxon>Aspergillaceae</taxon>
        <taxon>Aspergillus</taxon>
        <taxon>Aspergillus subgen. Circumdati</taxon>
    </lineage>
</organism>